<dbReference type="PANTHER" id="PTHR43689:SF8">
    <property type="entry name" value="ALPHA_BETA-HYDROLASES SUPERFAMILY PROTEIN"/>
    <property type="match status" value="1"/>
</dbReference>
<dbReference type="InterPro" id="IPR029058">
    <property type="entry name" value="AB_hydrolase_fold"/>
</dbReference>
<dbReference type="Proteomes" id="UP000035170">
    <property type="component" value="Unassembled WGS sequence"/>
</dbReference>
<keyword evidence="2" id="KW-0560">Oxidoreductase</keyword>
<reference evidence="2 3" key="1">
    <citation type="submission" date="2015-03" db="EMBL/GenBank/DDBJ databases">
        <title>Genome sequence of Variovorax paradoxus TBEA6.</title>
        <authorList>
            <person name="Poehlein A."/>
            <person name="Schuldes J."/>
            <person name="Wuebbeler J.H."/>
            <person name="Hiessl S."/>
            <person name="Steinbuechel A."/>
            <person name="Daniel R."/>
        </authorList>
    </citation>
    <scope>NUCLEOTIDE SEQUENCE [LARGE SCALE GENOMIC DNA]</scope>
    <source>
        <strain evidence="2 3">TBEA6</strain>
    </source>
</reference>
<accession>A0A0H2LX02</accession>
<evidence type="ECO:0000313" key="3">
    <source>
        <dbReference type="Proteomes" id="UP000035170"/>
    </source>
</evidence>
<proteinExistence type="predicted"/>
<dbReference type="AlphaFoldDB" id="A0A0H2LX02"/>
<feature type="domain" description="AB hydrolase-1" evidence="1">
    <location>
        <begin position="51"/>
        <end position="229"/>
    </location>
</feature>
<dbReference type="PRINTS" id="PR00111">
    <property type="entry name" value="ABHYDROLASE"/>
</dbReference>
<name>A0A0H2LX02_VARPD</name>
<evidence type="ECO:0000259" key="1">
    <source>
        <dbReference type="Pfam" id="PF00561"/>
    </source>
</evidence>
<dbReference type="EMBL" id="JZWI01000021">
    <property type="protein sequence ID" value="KLN54768.1"/>
    <property type="molecule type" value="Genomic_DNA"/>
</dbReference>
<comment type="caution">
    <text evidence="2">The sequence shown here is derived from an EMBL/GenBank/DDBJ whole genome shotgun (WGS) entry which is preliminary data.</text>
</comment>
<dbReference type="PATRIC" id="fig|34073.19.peg.4171"/>
<sequence length="244" mass="26421">MPGGALAQNPAMPNLVLLPGLACDERIWEAQLPALAPLLETRVSDAHMRHDTIEAMAAAVLRENPGPLVLCGASMGGMVAMEAARQAPERIAGLALLGTNARPEAPDMYELRESAIELFERGELRDVIEPNVVFAFHPAQAADEALVQRYVEIVLDAGTQQLITQNRAVMRRPDARTHLPSLRAPVLLVCGDTDRLTPPDCTREIAALVPHAEVVWVPQCGHMLTMEKPASVNAALLGWLAQWS</sequence>
<gene>
    <name evidence="2" type="primary">bpoC2</name>
    <name evidence="2" type="ORF">VPARA_40730</name>
</gene>
<organism evidence="2 3">
    <name type="scientific">Variovorax paradoxus</name>
    <dbReference type="NCBI Taxonomy" id="34073"/>
    <lineage>
        <taxon>Bacteria</taxon>
        <taxon>Pseudomonadati</taxon>
        <taxon>Pseudomonadota</taxon>
        <taxon>Betaproteobacteria</taxon>
        <taxon>Burkholderiales</taxon>
        <taxon>Comamonadaceae</taxon>
        <taxon>Variovorax</taxon>
    </lineage>
</organism>
<keyword evidence="2" id="KW-0575">Peroxidase</keyword>
<dbReference type="InterPro" id="IPR000073">
    <property type="entry name" value="AB_hydrolase_1"/>
</dbReference>
<protein>
    <submittedName>
        <fullName evidence="2">Putative non-heme bromoperoxidase BpoC</fullName>
        <ecNumber evidence="2">1.11.1.18</ecNumber>
    </submittedName>
</protein>
<dbReference type="GO" id="GO:0019806">
    <property type="term" value="F:bromide peroxidase activity"/>
    <property type="evidence" value="ECO:0007669"/>
    <property type="project" value="UniProtKB-EC"/>
</dbReference>
<dbReference type="SUPFAM" id="SSF53474">
    <property type="entry name" value="alpha/beta-Hydrolases"/>
    <property type="match status" value="1"/>
</dbReference>
<dbReference type="Gene3D" id="3.40.50.1820">
    <property type="entry name" value="alpha/beta hydrolase"/>
    <property type="match status" value="1"/>
</dbReference>
<dbReference type="Pfam" id="PF00561">
    <property type="entry name" value="Abhydrolase_1"/>
    <property type="match status" value="1"/>
</dbReference>
<evidence type="ECO:0000313" key="2">
    <source>
        <dbReference type="EMBL" id="KLN54768.1"/>
    </source>
</evidence>
<dbReference type="PANTHER" id="PTHR43689">
    <property type="entry name" value="HYDROLASE"/>
    <property type="match status" value="1"/>
</dbReference>
<dbReference type="EC" id="1.11.1.18" evidence="2"/>
<keyword evidence="3" id="KW-1185">Reference proteome</keyword>